<geneLocation type="mitochondrion" evidence="1"/>
<dbReference type="EMBL" id="LKAM01000008">
    <property type="protein sequence ID" value="KUM47150.1"/>
    <property type="molecule type" value="Genomic_DNA"/>
</dbReference>
<evidence type="ECO:0000313" key="1">
    <source>
        <dbReference type="EMBL" id="KUM47150.1"/>
    </source>
</evidence>
<sequence length="60" mass="6835">MDPSIASHSFPIDCLFLRLAYIYIYAVELRSSICLVLAPVGHWLSFDTRPISFSLRPAYT</sequence>
<reference evidence="1" key="1">
    <citation type="journal article" date="2015" name="Genome Biol. Evol.">
        <title>Organellar Genomes of White Spruce (Picea glauca): Assembly and Annotation.</title>
        <authorList>
            <person name="Jackman S.D."/>
            <person name="Warren R.L."/>
            <person name="Gibb E.A."/>
            <person name="Vandervalk B.P."/>
            <person name="Mohamadi H."/>
            <person name="Chu J."/>
            <person name="Raymond A."/>
            <person name="Pleasance S."/>
            <person name="Coope R."/>
            <person name="Wildung M.R."/>
            <person name="Ritland C.E."/>
            <person name="Bousquet J."/>
            <person name="Jones S.J."/>
            <person name="Bohlmann J."/>
            <person name="Birol I."/>
        </authorList>
    </citation>
    <scope>NUCLEOTIDE SEQUENCE [LARGE SCALE GENOMIC DNA]</scope>
    <source>
        <tissue evidence="1">Flushing bud</tissue>
    </source>
</reference>
<keyword evidence="1" id="KW-0496">Mitochondrion</keyword>
<dbReference type="AlphaFoldDB" id="A0A117NGP9"/>
<name>A0A117NGP9_PICGL</name>
<protein>
    <submittedName>
        <fullName evidence="1">Uncharacterized protein</fullName>
    </submittedName>
</protein>
<proteinExistence type="predicted"/>
<accession>A0A117NGP9</accession>
<comment type="caution">
    <text evidence="1">The sequence shown here is derived from an EMBL/GenBank/DDBJ whole genome shotgun (WGS) entry which is preliminary data.</text>
</comment>
<gene>
    <name evidence="1" type="ORF">ABT39_MTgene6156</name>
</gene>
<organism evidence="1">
    <name type="scientific">Picea glauca</name>
    <name type="common">White spruce</name>
    <name type="synonym">Pinus glauca</name>
    <dbReference type="NCBI Taxonomy" id="3330"/>
    <lineage>
        <taxon>Eukaryota</taxon>
        <taxon>Viridiplantae</taxon>
        <taxon>Streptophyta</taxon>
        <taxon>Embryophyta</taxon>
        <taxon>Tracheophyta</taxon>
        <taxon>Spermatophyta</taxon>
        <taxon>Pinopsida</taxon>
        <taxon>Pinidae</taxon>
        <taxon>Conifers I</taxon>
        <taxon>Pinales</taxon>
        <taxon>Pinaceae</taxon>
        <taxon>Picea</taxon>
    </lineage>
</organism>